<keyword evidence="3" id="KW-1015">Disulfide bond</keyword>
<evidence type="ECO:0000256" key="2">
    <source>
        <dbReference type="ARBA" id="ARBA00022982"/>
    </source>
</evidence>
<dbReference type="InterPro" id="IPR013766">
    <property type="entry name" value="Thioredoxin_domain"/>
</dbReference>
<evidence type="ECO:0000313" key="6">
    <source>
        <dbReference type="EMBL" id="SDS94310.1"/>
    </source>
</evidence>
<dbReference type="InterPro" id="IPR036249">
    <property type="entry name" value="Thioredoxin-like_sf"/>
</dbReference>
<dbReference type="Gene3D" id="3.40.30.10">
    <property type="entry name" value="Glutaredoxin"/>
    <property type="match status" value="1"/>
</dbReference>
<dbReference type="InterPro" id="IPR017937">
    <property type="entry name" value="Thioredoxin_CS"/>
</dbReference>
<dbReference type="SUPFAM" id="SSF52833">
    <property type="entry name" value="Thioredoxin-like"/>
    <property type="match status" value="1"/>
</dbReference>
<dbReference type="PANTHER" id="PTHR45663:SF11">
    <property type="entry name" value="GEO12009P1"/>
    <property type="match status" value="1"/>
</dbReference>
<dbReference type="EMBL" id="LT629760">
    <property type="protein sequence ID" value="SDS94310.1"/>
    <property type="molecule type" value="Genomic_DNA"/>
</dbReference>
<name>A0ABY0UN99_9PSED</name>
<gene>
    <name evidence="6" type="ORF">SAMN04490205_4173</name>
</gene>
<protein>
    <submittedName>
        <fullName evidence="6">Thioredoxin</fullName>
    </submittedName>
</protein>
<proteinExistence type="predicted"/>
<evidence type="ECO:0000313" key="7">
    <source>
        <dbReference type="Proteomes" id="UP000183126"/>
    </source>
</evidence>
<keyword evidence="7" id="KW-1185">Reference proteome</keyword>
<keyword evidence="2" id="KW-0249">Electron transport</keyword>
<dbReference type="PRINTS" id="PR00421">
    <property type="entry name" value="THIOREDOXIN"/>
</dbReference>
<dbReference type="Proteomes" id="UP000183126">
    <property type="component" value="Chromosome I"/>
</dbReference>
<sequence>MSDIITVTEENLDAEVYGASKAVLLDLWAPWCAPCRTLAPILEKLSALGGESLTIAKMDVEKYPEAMARFGVRGIPALLLFKDGKEISREVGTKTLTQLKDWMANSDIKLSEPAAIPTDTAMFGAFYGDPQLKQFFCDRLLAHAQQGEIISDNNAYWIEGSGTPGAAWVHSADPVIFERLTGLPASFSIAMDFTRPIKSAELEPIMQALKPGSDLNNVPLRLTHSLLSEALFDWQNLLSQSALITSLRNEWLGLCERYLAGNTLSEQDWKDLALRAKALNNHADPAVRNTAELISTLSPPPTANNADGWTVVFRLARTVMYSIGQHLSNWTLQDRQTEQRRWDWFNEKQSQSASGELSQEEIHAYREQWFSENEAYQLKEAVFFDNELQGLHPVLDCMRDHLATLMRGAPPFNPN</sequence>
<keyword evidence="4" id="KW-0676">Redox-active center</keyword>
<dbReference type="RefSeq" id="WP_057009315.1">
    <property type="nucleotide sequence ID" value="NZ_JYLK01000013.1"/>
</dbReference>
<dbReference type="Pfam" id="PF00085">
    <property type="entry name" value="Thioredoxin"/>
    <property type="match status" value="1"/>
</dbReference>
<organism evidence="6 7">
    <name type="scientific">Pseudomonas trivialis</name>
    <dbReference type="NCBI Taxonomy" id="200450"/>
    <lineage>
        <taxon>Bacteria</taxon>
        <taxon>Pseudomonadati</taxon>
        <taxon>Pseudomonadota</taxon>
        <taxon>Gammaproteobacteria</taxon>
        <taxon>Pseudomonadales</taxon>
        <taxon>Pseudomonadaceae</taxon>
        <taxon>Pseudomonas</taxon>
    </lineage>
</organism>
<dbReference type="PROSITE" id="PS00194">
    <property type="entry name" value="THIOREDOXIN_1"/>
    <property type="match status" value="1"/>
</dbReference>
<dbReference type="PANTHER" id="PTHR45663">
    <property type="entry name" value="GEO12009P1"/>
    <property type="match status" value="1"/>
</dbReference>
<feature type="domain" description="Thioredoxin" evidence="5">
    <location>
        <begin position="1"/>
        <end position="108"/>
    </location>
</feature>
<evidence type="ECO:0000259" key="5">
    <source>
        <dbReference type="PROSITE" id="PS51352"/>
    </source>
</evidence>
<accession>A0ABY0UN99</accession>
<evidence type="ECO:0000256" key="4">
    <source>
        <dbReference type="ARBA" id="ARBA00023284"/>
    </source>
</evidence>
<evidence type="ECO:0000256" key="1">
    <source>
        <dbReference type="ARBA" id="ARBA00022448"/>
    </source>
</evidence>
<dbReference type="CDD" id="cd02947">
    <property type="entry name" value="TRX_family"/>
    <property type="match status" value="1"/>
</dbReference>
<dbReference type="PROSITE" id="PS51352">
    <property type="entry name" value="THIOREDOXIN_2"/>
    <property type="match status" value="1"/>
</dbReference>
<reference evidence="6 7" key="1">
    <citation type="submission" date="2016-10" db="EMBL/GenBank/DDBJ databases">
        <authorList>
            <person name="Varghese N."/>
            <person name="Submissions S."/>
        </authorList>
    </citation>
    <scope>NUCLEOTIDE SEQUENCE [LARGE SCALE GENOMIC DNA]</scope>
    <source>
        <strain evidence="6 7">BS3111</strain>
    </source>
</reference>
<evidence type="ECO:0000256" key="3">
    <source>
        <dbReference type="ARBA" id="ARBA00023157"/>
    </source>
</evidence>
<keyword evidence="1" id="KW-0813">Transport</keyword>